<gene>
    <name evidence="2" type="ORF">FB45DRAFT_1029335</name>
</gene>
<dbReference type="SUPFAM" id="SSF51735">
    <property type="entry name" value="NAD(P)-binding Rossmann-fold domains"/>
    <property type="match status" value="1"/>
</dbReference>
<evidence type="ECO:0000259" key="1">
    <source>
        <dbReference type="Pfam" id="PF02629"/>
    </source>
</evidence>
<evidence type="ECO:0000313" key="2">
    <source>
        <dbReference type="EMBL" id="KAJ7626958.1"/>
    </source>
</evidence>
<dbReference type="Gene3D" id="3.40.50.720">
    <property type="entry name" value="NAD(P)-binding Rossmann-like Domain"/>
    <property type="match status" value="1"/>
</dbReference>
<reference evidence="2" key="1">
    <citation type="submission" date="2023-03" db="EMBL/GenBank/DDBJ databases">
        <title>Massive genome expansion in bonnet fungi (Mycena s.s.) driven by repeated elements and novel gene families across ecological guilds.</title>
        <authorList>
            <consortium name="Lawrence Berkeley National Laboratory"/>
            <person name="Harder C.B."/>
            <person name="Miyauchi S."/>
            <person name="Viragh M."/>
            <person name="Kuo A."/>
            <person name="Thoen E."/>
            <person name="Andreopoulos B."/>
            <person name="Lu D."/>
            <person name="Skrede I."/>
            <person name="Drula E."/>
            <person name="Henrissat B."/>
            <person name="Morin E."/>
            <person name="Kohler A."/>
            <person name="Barry K."/>
            <person name="LaButti K."/>
            <person name="Morin E."/>
            <person name="Salamov A."/>
            <person name="Lipzen A."/>
            <person name="Mereny Z."/>
            <person name="Hegedus B."/>
            <person name="Baldrian P."/>
            <person name="Stursova M."/>
            <person name="Weitz H."/>
            <person name="Taylor A."/>
            <person name="Grigoriev I.V."/>
            <person name="Nagy L.G."/>
            <person name="Martin F."/>
            <person name="Kauserud H."/>
        </authorList>
    </citation>
    <scope>NUCLEOTIDE SEQUENCE</scope>
    <source>
        <strain evidence="2">9284</strain>
    </source>
</reference>
<sequence length="98" mass="10433">MPSSLWPGVPKSSGLLPTVKDAMRELKPDATGIYVAANQAAAAIEEAIEAEVPLIVAVAEHIPVHDKTCLRFAAAVCPIHTYSLKHFQENLGSKTDAI</sequence>
<dbReference type="InterPro" id="IPR036291">
    <property type="entry name" value="NAD(P)-bd_dom_sf"/>
</dbReference>
<dbReference type="Pfam" id="PF02629">
    <property type="entry name" value="CoA_binding"/>
    <property type="match status" value="1"/>
</dbReference>
<dbReference type="GO" id="GO:0009361">
    <property type="term" value="C:succinate-CoA ligase complex (ADP-forming)"/>
    <property type="evidence" value="ECO:0007669"/>
    <property type="project" value="TreeGrafter"/>
</dbReference>
<dbReference type="GO" id="GO:0004775">
    <property type="term" value="F:succinate-CoA ligase (ADP-forming) activity"/>
    <property type="evidence" value="ECO:0007669"/>
    <property type="project" value="TreeGrafter"/>
</dbReference>
<dbReference type="GO" id="GO:0006099">
    <property type="term" value="P:tricarboxylic acid cycle"/>
    <property type="evidence" value="ECO:0007669"/>
    <property type="project" value="TreeGrafter"/>
</dbReference>
<keyword evidence="3" id="KW-1185">Reference proteome</keyword>
<dbReference type="PANTHER" id="PTHR11117:SF6">
    <property type="entry name" value="SYNTHETASE SUBUNIT ALPHA, PUTATIVE (AFU_ORTHOLOGUE AFUA_1G10830)-RELATED"/>
    <property type="match status" value="1"/>
</dbReference>
<dbReference type="InterPro" id="IPR003781">
    <property type="entry name" value="CoA-bd"/>
</dbReference>
<proteinExistence type="predicted"/>
<organism evidence="2 3">
    <name type="scientific">Roridomyces roridus</name>
    <dbReference type="NCBI Taxonomy" id="1738132"/>
    <lineage>
        <taxon>Eukaryota</taxon>
        <taxon>Fungi</taxon>
        <taxon>Dikarya</taxon>
        <taxon>Basidiomycota</taxon>
        <taxon>Agaricomycotina</taxon>
        <taxon>Agaricomycetes</taxon>
        <taxon>Agaricomycetidae</taxon>
        <taxon>Agaricales</taxon>
        <taxon>Marasmiineae</taxon>
        <taxon>Mycenaceae</taxon>
        <taxon>Roridomyces</taxon>
    </lineage>
</organism>
<name>A0AAD7BPF5_9AGAR</name>
<dbReference type="PANTHER" id="PTHR11117">
    <property type="entry name" value="SUCCINYL-COA LIGASE SUBUNIT ALPHA"/>
    <property type="match status" value="1"/>
</dbReference>
<evidence type="ECO:0000313" key="3">
    <source>
        <dbReference type="Proteomes" id="UP001221142"/>
    </source>
</evidence>
<dbReference type="EMBL" id="JARKIF010000011">
    <property type="protein sequence ID" value="KAJ7626958.1"/>
    <property type="molecule type" value="Genomic_DNA"/>
</dbReference>
<dbReference type="GO" id="GO:0004776">
    <property type="term" value="F:succinate-CoA ligase (GDP-forming) activity"/>
    <property type="evidence" value="ECO:0007669"/>
    <property type="project" value="TreeGrafter"/>
</dbReference>
<dbReference type="GO" id="GO:0005739">
    <property type="term" value="C:mitochondrion"/>
    <property type="evidence" value="ECO:0007669"/>
    <property type="project" value="TreeGrafter"/>
</dbReference>
<accession>A0AAD7BPF5</accession>
<feature type="domain" description="CoA-binding" evidence="1">
    <location>
        <begin position="17"/>
        <end position="61"/>
    </location>
</feature>
<comment type="caution">
    <text evidence="2">The sequence shown here is derived from an EMBL/GenBank/DDBJ whole genome shotgun (WGS) entry which is preliminary data.</text>
</comment>
<protein>
    <recommendedName>
        <fullName evidence="1">CoA-binding domain-containing protein</fullName>
    </recommendedName>
</protein>
<dbReference type="AlphaFoldDB" id="A0AAD7BPF5"/>
<dbReference type="Proteomes" id="UP001221142">
    <property type="component" value="Unassembled WGS sequence"/>
</dbReference>